<evidence type="ECO:0000313" key="1">
    <source>
        <dbReference type="EMBL" id="KKK84205.1"/>
    </source>
</evidence>
<gene>
    <name evidence="1" type="ORF">LCGC14_2785700</name>
</gene>
<name>A0A0F8ZE34_9ZZZZ</name>
<comment type="caution">
    <text evidence="1">The sequence shown here is derived from an EMBL/GenBank/DDBJ whole genome shotgun (WGS) entry which is preliminary data.</text>
</comment>
<reference evidence="1" key="1">
    <citation type="journal article" date="2015" name="Nature">
        <title>Complex archaea that bridge the gap between prokaryotes and eukaryotes.</title>
        <authorList>
            <person name="Spang A."/>
            <person name="Saw J.H."/>
            <person name="Jorgensen S.L."/>
            <person name="Zaremba-Niedzwiedzka K."/>
            <person name="Martijn J."/>
            <person name="Lind A.E."/>
            <person name="van Eijk R."/>
            <person name="Schleper C."/>
            <person name="Guy L."/>
            <person name="Ettema T.J."/>
        </authorList>
    </citation>
    <scope>NUCLEOTIDE SEQUENCE</scope>
</reference>
<organism evidence="1">
    <name type="scientific">marine sediment metagenome</name>
    <dbReference type="NCBI Taxonomy" id="412755"/>
    <lineage>
        <taxon>unclassified sequences</taxon>
        <taxon>metagenomes</taxon>
        <taxon>ecological metagenomes</taxon>
    </lineage>
</organism>
<protein>
    <submittedName>
        <fullName evidence="1">Uncharacterized protein</fullName>
    </submittedName>
</protein>
<sequence>MTETIQTSGGDIEFDEALHKYYHNGIEVPGVTGILDDEGFIDYSKIPKKKRDFYMKRGSNLHSVTELHDRNLLKESSITEEQGVRLESWKRFKKDKGFEIYTIESVRFNRSMWYCGTEDRAGRFIKGDIALRDRPVCLDLKGIQAENWTRIQTAGYVLTRTNWREWIRCAITFSKDGEYQFHLFQEDHDYRIFKNAVQNHAWKKTNGGKL</sequence>
<proteinExistence type="predicted"/>
<dbReference type="AlphaFoldDB" id="A0A0F8ZE34"/>
<accession>A0A0F8ZE34</accession>
<dbReference type="EMBL" id="LAZR01051881">
    <property type="protein sequence ID" value="KKK84205.1"/>
    <property type="molecule type" value="Genomic_DNA"/>
</dbReference>